<dbReference type="AlphaFoldDB" id="A0A5R8LR54"/>
<dbReference type="Proteomes" id="UP000309885">
    <property type="component" value="Unassembled WGS sequence"/>
</dbReference>
<feature type="transmembrane region" description="Helical" evidence="1">
    <location>
        <begin position="90"/>
        <end position="110"/>
    </location>
</feature>
<proteinExistence type="predicted"/>
<evidence type="ECO:0000313" key="3">
    <source>
        <dbReference type="Proteomes" id="UP000309885"/>
    </source>
</evidence>
<sequence length="113" mass="12957">MNTPKHLRQFLLTYNADLHMRPLTYCFLNTCLFALYFIAFMSILISYEALWSISIVIFICLLNFLINIISVVSQANNAALSSLFKTRQRWLIQFIGTTLVSVALFSLGLLTKL</sequence>
<protein>
    <submittedName>
        <fullName evidence="2">Uncharacterized protein</fullName>
    </submittedName>
</protein>
<keyword evidence="1" id="KW-0472">Membrane</keyword>
<name>A0A5R8LR54_LACZE</name>
<keyword evidence="1" id="KW-1133">Transmembrane helix</keyword>
<reference evidence="2 3" key="1">
    <citation type="submission" date="2019-05" db="EMBL/GenBank/DDBJ databases">
        <title>Genome-based reclassification of Lactobacillus casei as Lactobacillus casei subsp. casei. subsp.nov., description of Lactobacillus casei subsp. zeae subsp. nov., and emended description of Lactobacillus casei.</title>
        <authorList>
            <person name="Huang C.-H."/>
        </authorList>
    </citation>
    <scope>NUCLEOTIDE SEQUENCE [LARGE SCALE GENOMIC DNA]</scope>
    <source>
        <strain evidence="2 3">CRBIP24.44</strain>
    </source>
</reference>
<organism evidence="2 3">
    <name type="scientific">Lacticaseibacillus zeae</name>
    <name type="common">Lactobacillus zeae</name>
    <dbReference type="NCBI Taxonomy" id="57037"/>
    <lineage>
        <taxon>Bacteria</taxon>
        <taxon>Bacillati</taxon>
        <taxon>Bacillota</taxon>
        <taxon>Bacilli</taxon>
        <taxon>Lactobacillales</taxon>
        <taxon>Lactobacillaceae</taxon>
        <taxon>Lacticaseibacillus</taxon>
    </lineage>
</organism>
<accession>A0A5R8LR54</accession>
<dbReference type="EMBL" id="VBWO01000005">
    <property type="protein sequence ID" value="TLF39731.1"/>
    <property type="molecule type" value="Genomic_DNA"/>
</dbReference>
<feature type="transmembrane region" description="Helical" evidence="1">
    <location>
        <begin position="49"/>
        <end position="69"/>
    </location>
</feature>
<gene>
    <name evidence="2" type="ORF">FEI15_07225</name>
</gene>
<comment type="caution">
    <text evidence="2">The sequence shown here is derived from an EMBL/GenBank/DDBJ whole genome shotgun (WGS) entry which is preliminary data.</text>
</comment>
<evidence type="ECO:0000256" key="1">
    <source>
        <dbReference type="SAM" id="Phobius"/>
    </source>
</evidence>
<keyword evidence="1" id="KW-0812">Transmembrane</keyword>
<feature type="transmembrane region" description="Helical" evidence="1">
    <location>
        <begin position="23"/>
        <end position="43"/>
    </location>
</feature>
<evidence type="ECO:0000313" key="2">
    <source>
        <dbReference type="EMBL" id="TLF39731.1"/>
    </source>
</evidence>